<organism evidence="4 5">
    <name type="scientific">Roseibium alexandrii</name>
    <dbReference type="NCBI Taxonomy" id="388408"/>
    <lineage>
        <taxon>Bacteria</taxon>
        <taxon>Pseudomonadati</taxon>
        <taxon>Pseudomonadota</taxon>
        <taxon>Alphaproteobacteria</taxon>
        <taxon>Hyphomicrobiales</taxon>
        <taxon>Stappiaceae</taxon>
        <taxon>Roseibium</taxon>
    </lineage>
</organism>
<evidence type="ECO:0000256" key="2">
    <source>
        <dbReference type="RuleBase" id="RU004328"/>
    </source>
</evidence>
<name>A0A0M7AJ99_9HYPH</name>
<proteinExistence type="inferred from homology"/>
<protein>
    <submittedName>
        <fullName evidence="4">Ribonuclease I</fullName>
        <ecNumber evidence="4">3.1.27.6</ecNumber>
    </submittedName>
</protein>
<evidence type="ECO:0000256" key="3">
    <source>
        <dbReference type="SAM" id="SignalP"/>
    </source>
</evidence>
<dbReference type="InterPro" id="IPR018188">
    <property type="entry name" value="RNase_T2_His_AS_1"/>
</dbReference>
<dbReference type="GO" id="GO:0003723">
    <property type="term" value="F:RNA binding"/>
    <property type="evidence" value="ECO:0007669"/>
    <property type="project" value="InterPro"/>
</dbReference>
<dbReference type="PANTHER" id="PTHR11240">
    <property type="entry name" value="RIBONUCLEASE T2"/>
    <property type="match status" value="1"/>
</dbReference>
<evidence type="ECO:0000313" key="4">
    <source>
        <dbReference type="EMBL" id="CTQ75235.1"/>
    </source>
</evidence>
<keyword evidence="5" id="KW-1185">Reference proteome</keyword>
<dbReference type="EC" id="3.1.27.6" evidence="4"/>
<feature type="chain" id="PRO_5005809486" evidence="3">
    <location>
        <begin position="23"/>
        <end position="338"/>
    </location>
</feature>
<keyword evidence="4" id="KW-0378">Hydrolase</keyword>
<keyword evidence="3" id="KW-0732">Signal</keyword>
<dbReference type="EMBL" id="CXWD01000020">
    <property type="protein sequence ID" value="CTQ75235.1"/>
    <property type="molecule type" value="Genomic_DNA"/>
</dbReference>
<evidence type="ECO:0000256" key="1">
    <source>
        <dbReference type="ARBA" id="ARBA00007469"/>
    </source>
</evidence>
<dbReference type="GO" id="GO:0033897">
    <property type="term" value="F:ribonuclease T2 activity"/>
    <property type="evidence" value="ECO:0007669"/>
    <property type="project" value="InterPro"/>
</dbReference>
<dbReference type="GO" id="GO:0016787">
    <property type="term" value="F:hydrolase activity"/>
    <property type="evidence" value="ECO:0007669"/>
    <property type="project" value="UniProtKB-KW"/>
</dbReference>
<dbReference type="SUPFAM" id="SSF55895">
    <property type="entry name" value="Ribonuclease Rh-like"/>
    <property type="match status" value="1"/>
</dbReference>
<evidence type="ECO:0000313" key="5">
    <source>
        <dbReference type="Proteomes" id="UP000053235"/>
    </source>
</evidence>
<dbReference type="RefSeq" id="WP_208981470.1">
    <property type="nucleotide sequence ID" value="NZ_CXWD01000020.1"/>
</dbReference>
<feature type="signal peptide" evidence="3">
    <location>
        <begin position="1"/>
        <end position="22"/>
    </location>
</feature>
<dbReference type="PANTHER" id="PTHR11240:SF22">
    <property type="entry name" value="RIBONUCLEASE T2"/>
    <property type="match status" value="1"/>
</dbReference>
<reference evidence="5" key="1">
    <citation type="submission" date="2015-07" db="EMBL/GenBank/DDBJ databases">
        <authorList>
            <person name="Rodrigo-Torres Lidia"/>
            <person name="Arahal R.David."/>
        </authorList>
    </citation>
    <scope>NUCLEOTIDE SEQUENCE [LARGE SCALE GENOMIC DNA]</scope>
    <source>
        <strain evidence="5">CECT 5112</strain>
    </source>
</reference>
<dbReference type="AlphaFoldDB" id="A0A0M7AJ99"/>
<dbReference type="InterPro" id="IPR001568">
    <property type="entry name" value="RNase_T2-like"/>
</dbReference>
<dbReference type="Gene3D" id="3.90.730.10">
    <property type="entry name" value="Ribonuclease T2-like"/>
    <property type="match status" value="1"/>
</dbReference>
<gene>
    <name evidence="4" type="primary">rna</name>
    <name evidence="4" type="ORF">LAX5112_04156</name>
</gene>
<dbReference type="Proteomes" id="UP000053235">
    <property type="component" value="Unassembled WGS sequence"/>
</dbReference>
<dbReference type="InterPro" id="IPR036430">
    <property type="entry name" value="RNase_T2-like_sf"/>
</dbReference>
<comment type="similarity">
    <text evidence="1 2">Belongs to the RNase T2 family.</text>
</comment>
<accession>A0A0M7AJ99</accession>
<sequence>MRRIVFACVVLGLTLTPAAAFKKLEGYFIAEQACEAYQSKNRQTNPGNVLTSPRIAYDIKGINKQGGDYFQIQVDDAPVTQLRWVSTSCGVHVIVAGTVTVDPVVDPGITPVTGGQESTDNLLTLSWQPAFCEIRPGKQECQDLNSGNLPHTTRQLSIHGLWPQPKGNDYCGVSASVRNLDKPGNWHLLPAPEIDTETADALAAAMPGFASFLHYHEWIKHGTCYFGDGGADEYYDDTLYLTGLVNDSAVGDLFFNNVGRQVSGAQIRAAFDGAFGVGTGARVLIKCTNDGGRTLINEIWLSLKGQITPTSDLGELMLAANETGMGCTDGLIDPTGLQ</sequence>
<dbReference type="STRING" id="388408.LAX5112_04156"/>
<dbReference type="PROSITE" id="PS00530">
    <property type="entry name" value="RNASE_T2_1"/>
    <property type="match status" value="1"/>
</dbReference>
<dbReference type="Pfam" id="PF00445">
    <property type="entry name" value="Ribonuclease_T2"/>
    <property type="match status" value="1"/>
</dbReference>
<dbReference type="GO" id="GO:0006401">
    <property type="term" value="P:RNA catabolic process"/>
    <property type="evidence" value="ECO:0007669"/>
    <property type="project" value="TreeGrafter"/>
</dbReference>